<dbReference type="GO" id="GO:0005524">
    <property type="term" value="F:ATP binding"/>
    <property type="evidence" value="ECO:0007669"/>
    <property type="project" value="UniProtKB-KW"/>
</dbReference>
<evidence type="ECO:0000259" key="8">
    <source>
        <dbReference type="Pfam" id="PF00986"/>
    </source>
</evidence>
<dbReference type="SUPFAM" id="SSF56719">
    <property type="entry name" value="Type II DNA topoisomerase"/>
    <property type="match status" value="1"/>
</dbReference>
<dbReference type="InterPro" id="IPR002288">
    <property type="entry name" value="DNA_gyrase_B_C"/>
</dbReference>
<reference evidence="9" key="1">
    <citation type="journal article" date="2014" name="Front. Microbiol.">
        <title>High frequency of phylogenetically diverse reductive dehalogenase-homologous genes in deep subseafloor sedimentary metagenomes.</title>
        <authorList>
            <person name="Kawai M."/>
            <person name="Futagami T."/>
            <person name="Toyoda A."/>
            <person name="Takaki Y."/>
            <person name="Nishi S."/>
            <person name="Hori S."/>
            <person name="Arai W."/>
            <person name="Tsubouchi T."/>
            <person name="Morono Y."/>
            <person name="Uchiyama I."/>
            <person name="Ito T."/>
            <person name="Fujiyama A."/>
            <person name="Inagaki F."/>
            <person name="Takami H."/>
        </authorList>
    </citation>
    <scope>NUCLEOTIDE SEQUENCE</scope>
    <source>
        <strain evidence="9">Expedition CK06-06</strain>
    </source>
</reference>
<evidence type="ECO:0000256" key="4">
    <source>
        <dbReference type="ARBA" id="ARBA00022840"/>
    </source>
</evidence>
<keyword evidence="4" id="KW-0067">ATP-binding</keyword>
<dbReference type="PANTHER" id="PTHR45866:SF1">
    <property type="entry name" value="DNA GYRASE SUBUNIT B, MITOCHONDRIAL"/>
    <property type="match status" value="1"/>
</dbReference>
<protein>
    <recommendedName>
        <fullName evidence="8">DNA gyrase B subunit C-terminal domain-containing protein</fullName>
    </recommendedName>
</protein>
<keyword evidence="3" id="KW-0547">Nucleotide-binding</keyword>
<comment type="catalytic activity">
    <reaction evidence="1">
        <text>ATP-dependent breakage, passage and rejoining of double-stranded DNA.</text>
        <dbReference type="EC" id="5.6.2.2"/>
    </reaction>
</comment>
<keyword evidence="6" id="KW-0238">DNA-binding</keyword>
<dbReference type="Pfam" id="PF00986">
    <property type="entry name" value="DNA_gyraseB_C"/>
    <property type="match status" value="1"/>
</dbReference>
<dbReference type="EMBL" id="BARS01043720">
    <property type="protein sequence ID" value="GAG41486.1"/>
    <property type="molecule type" value="Genomic_DNA"/>
</dbReference>
<evidence type="ECO:0000256" key="2">
    <source>
        <dbReference type="ARBA" id="ARBA00010708"/>
    </source>
</evidence>
<dbReference type="GO" id="GO:0003677">
    <property type="term" value="F:DNA binding"/>
    <property type="evidence" value="ECO:0007669"/>
    <property type="project" value="UniProtKB-KW"/>
</dbReference>
<dbReference type="AlphaFoldDB" id="X0YYA0"/>
<name>X0YYA0_9ZZZZ</name>
<keyword evidence="5" id="KW-0799">Topoisomerase</keyword>
<dbReference type="GO" id="GO:0006265">
    <property type="term" value="P:DNA topological change"/>
    <property type="evidence" value="ECO:0007669"/>
    <property type="project" value="InterPro"/>
</dbReference>
<comment type="similarity">
    <text evidence="2">Belongs to the type II topoisomerase GyrB family.</text>
</comment>
<feature type="non-terminal residue" evidence="9">
    <location>
        <position position="1"/>
    </location>
</feature>
<dbReference type="PANTHER" id="PTHR45866">
    <property type="entry name" value="DNA GYRASE/TOPOISOMERASE SUBUNIT B"/>
    <property type="match status" value="1"/>
</dbReference>
<organism evidence="9">
    <name type="scientific">marine sediment metagenome</name>
    <dbReference type="NCBI Taxonomy" id="412755"/>
    <lineage>
        <taxon>unclassified sequences</taxon>
        <taxon>metagenomes</taxon>
        <taxon>ecological metagenomes</taxon>
    </lineage>
</organism>
<evidence type="ECO:0000256" key="3">
    <source>
        <dbReference type="ARBA" id="ARBA00022741"/>
    </source>
</evidence>
<dbReference type="InterPro" id="IPR013759">
    <property type="entry name" value="Topo_IIA_B_C"/>
</dbReference>
<evidence type="ECO:0000313" key="9">
    <source>
        <dbReference type="EMBL" id="GAG41486.1"/>
    </source>
</evidence>
<evidence type="ECO:0000256" key="7">
    <source>
        <dbReference type="ARBA" id="ARBA00023235"/>
    </source>
</evidence>
<evidence type="ECO:0000256" key="6">
    <source>
        <dbReference type="ARBA" id="ARBA00023125"/>
    </source>
</evidence>
<evidence type="ECO:0000256" key="1">
    <source>
        <dbReference type="ARBA" id="ARBA00000185"/>
    </source>
</evidence>
<dbReference type="InterPro" id="IPR013760">
    <property type="entry name" value="Topo_IIA-like_dom_sf"/>
</dbReference>
<proteinExistence type="inferred from homology"/>
<feature type="domain" description="DNA gyrase B subunit C-terminal" evidence="8">
    <location>
        <begin position="55"/>
        <end position="127"/>
    </location>
</feature>
<dbReference type="Gene3D" id="3.40.50.670">
    <property type="match status" value="1"/>
</dbReference>
<gene>
    <name evidence="9" type="ORF">S01H1_66137</name>
</gene>
<dbReference type="GO" id="GO:0003918">
    <property type="term" value="F:DNA topoisomerase type II (double strand cut, ATP-hydrolyzing) activity"/>
    <property type="evidence" value="ECO:0007669"/>
    <property type="project" value="UniProtKB-EC"/>
</dbReference>
<sequence>ESFGIPIEDLFLMREESVTGELPPAKFLLRKADGELIELNNLAEIAPGVRNVGREGLAIKRFKGLGEMNADELWETTMDPKERTLLRVVISEDMNDLEQADLDAREADRIFRLLMGENVEDRRRFIEDNAINVKNLDI</sequence>
<accession>X0YYA0</accession>
<evidence type="ECO:0000256" key="5">
    <source>
        <dbReference type="ARBA" id="ARBA00023029"/>
    </source>
</evidence>
<keyword evidence="7" id="KW-0413">Isomerase</keyword>
<comment type="caution">
    <text evidence="9">The sequence shown here is derived from an EMBL/GenBank/DDBJ whole genome shotgun (WGS) entry which is preliminary data.</text>
</comment>